<sequence>SISGRFCLWCSLRERLFSTSSWPMLTFGK</sequence>
<evidence type="ECO:0000313" key="2">
    <source>
        <dbReference type="Proteomes" id="UP000237000"/>
    </source>
</evidence>
<reference evidence="2" key="1">
    <citation type="submission" date="2016-06" db="EMBL/GenBank/DDBJ databases">
        <title>Parallel loss of symbiosis genes in relatives of nitrogen-fixing non-legume Parasponia.</title>
        <authorList>
            <person name="Van Velzen R."/>
            <person name="Holmer R."/>
            <person name="Bu F."/>
            <person name="Rutten L."/>
            <person name="Van Zeijl A."/>
            <person name="Liu W."/>
            <person name="Santuari L."/>
            <person name="Cao Q."/>
            <person name="Sharma T."/>
            <person name="Shen D."/>
            <person name="Roswanjaya Y."/>
            <person name="Wardhani T."/>
            <person name="Kalhor M.S."/>
            <person name="Jansen J."/>
            <person name="Van den Hoogen J."/>
            <person name="Gungor B."/>
            <person name="Hartog M."/>
            <person name="Hontelez J."/>
            <person name="Verver J."/>
            <person name="Yang W.-C."/>
            <person name="Schijlen E."/>
            <person name="Repin R."/>
            <person name="Schilthuizen M."/>
            <person name="Schranz E."/>
            <person name="Heidstra R."/>
            <person name="Miyata K."/>
            <person name="Fedorova E."/>
            <person name="Kohlen W."/>
            <person name="Bisseling T."/>
            <person name="Smit S."/>
            <person name="Geurts R."/>
        </authorList>
    </citation>
    <scope>NUCLEOTIDE SEQUENCE [LARGE SCALE GENOMIC DNA]</scope>
    <source>
        <strain evidence="2">cv. RG33-2</strain>
    </source>
</reference>
<protein>
    <submittedName>
        <fullName evidence="1">Uncharacterized protein</fullName>
    </submittedName>
</protein>
<dbReference type="InParanoid" id="A0A2P5EAD8"/>
<dbReference type="EMBL" id="JXTC01000194">
    <property type="protein sequence ID" value="PON82496.1"/>
    <property type="molecule type" value="Genomic_DNA"/>
</dbReference>
<evidence type="ECO:0000313" key="1">
    <source>
        <dbReference type="EMBL" id="PON82496.1"/>
    </source>
</evidence>
<comment type="caution">
    <text evidence="1">The sequence shown here is derived from an EMBL/GenBank/DDBJ whole genome shotgun (WGS) entry which is preliminary data.</text>
</comment>
<gene>
    <name evidence="1" type="ORF">TorRG33x02_217410</name>
</gene>
<organism evidence="1 2">
    <name type="scientific">Trema orientale</name>
    <name type="common">Charcoal tree</name>
    <name type="synonym">Celtis orientalis</name>
    <dbReference type="NCBI Taxonomy" id="63057"/>
    <lineage>
        <taxon>Eukaryota</taxon>
        <taxon>Viridiplantae</taxon>
        <taxon>Streptophyta</taxon>
        <taxon>Embryophyta</taxon>
        <taxon>Tracheophyta</taxon>
        <taxon>Spermatophyta</taxon>
        <taxon>Magnoliopsida</taxon>
        <taxon>eudicotyledons</taxon>
        <taxon>Gunneridae</taxon>
        <taxon>Pentapetalae</taxon>
        <taxon>rosids</taxon>
        <taxon>fabids</taxon>
        <taxon>Rosales</taxon>
        <taxon>Cannabaceae</taxon>
        <taxon>Trema</taxon>
    </lineage>
</organism>
<dbReference type="AlphaFoldDB" id="A0A2P5EAD8"/>
<proteinExistence type="predicted"/>
<name>A0A2P5EAD8_TREOI</name>
<accession>A0A2P5EAD8</accession>
<dbReference type="Proteomes" id="UP000237000">
    <property type="component" value="Unassembled WGS sequence"/>
</dbReference>
<feature type="non-terminal residue" evidence="1">
    <location>
        <position position="1"/>
    </location>
</feature>
<keyword evidence="2" id="KW-1185">Reference proteome</keyword>